<dbReference type="Gene3D" id="3.80.10.10">
    <property type="entry name" value="Ribonuclease Inhibitor"/>
    <property type="match status" value="1"/>
</dbReference>
<dbReference type="InterPro" id="IPR053038">
    <property type="entry name" value="RLP_Defense"/>
</dbReference>
<organism evidence="1 2">
    <name type="scientific">Quercus suber</name>
    <name type="common">Cork oak</name>
    <dbReference type="NCBI Taxonomy" id="58331"/>
    <lineage>
        <taxon>Eukaryota</taxon>
        <taxon>Viridiplantae</taxon>
        <taxon>Streptophyta</taxon>
        <taxon>Embryophyta</taxon>
        <taxon>Tracheophyta</taxon>
        <taxon>Spermatophyta</taxon>
        <taxon>Magnoliopsida</taxon>
        <taxon>eudicotyledons</taxon>
        <taxon>Gunneridae</taxon>
        <taxon>Pentapetalae</taxon>
        <taxon>rosids</taxon>
        <taxon>fabids</taxon>
        <taxon>Fagales</taxon>
        <taxon>Fagaceae</taxon>
        <taxon>Quercus</taxon>
    </lineage>
</organism>
<evidence type="ECO:0000313" key="2">
    <source>
        <dbReference type="Proteomes" id="UP000237347"/>
    </source>
</evidence>
<accession>A0AAW0JI35</accession>
<evidence type="ECO:0000313" key="1">
    <source>
        <dbReference type="EMBL" id="KAK7826594.1"/>
    </source>
</evidence>
<dbReference type="AlphaFoldDB" id="A0AAW0JI35"/>
<keyword evidence="2" id="KW-1185">Reference proteome</keyword>
<dbReference type="PRINTS" id="PR00019">
    <property type="entry name" value="LEURICHRPT"/>
</dbReference>
<dbReference type="InterPro" id="IPR001611">
    <property type="entry name" value="Leu-rich_rpt"/>
</dbReference>
<reference evidence="1 2" key="1">
    <citation type="journal article" date="2018" name="Sci. Data">
        <title>The draft genome sequence of cork oak.</title>
        <authorList>
            <person name="Ramos A.M."/>
            <person name="Usie A."/>
            <person name="Barbosa P."/>
            <person name="Barros P.M."/>
            <person name="Capote T."/>
            <person name="Chaves I."/>
            <person name="Simoes F."/>
            <person name="Abreu I."/>
            <person name="Carrasquinho I."/>
            <person name="Faro C."/>
            <person name="Guimaraes J.B."/>
            <person name="Mendonca D."/>
            <person name="Nobrega F."/>
            <person name="Rodrigues L."/>
            <person name="Saibo N.J.M."/>
            <person name="Varela M.C."/>
            <person name="Egas C."/>
            <person name="Matos J."/>
            <person name="Miguel C.M."/>
            <person name="Oliveira M.M."/>
            <person name="Ricardo C.P."/>
            <person name="Goncalves S."/>
        </authorList>
    </citation>
    <scope>NUCLEOTIDE SEQUENCE [LARGE SCALE GENOMIC DNA]</scope>
    <source>
        <strain evidence="2">cv. HL8</strain>
    </source>
</reference>
<gene>
    <name evidence="1" type="primary">RLP15_9</name>
    <name evidence="1" type="ORF">CFP56_032066</name>
</gene>
<sequence>MEMPYGTAKAEREAQRGRGFCCKRSINLLRLRKLERLDLGSNVFNRSIIQSLRFLKSLKTLSLSDNGLEGSFPAKELSVFEDLEMLDLSYNKLNGSLMVQGREIEKIIF</sequence>
<dbReference type="EMBL" id="PKMF04000543">
    <property type="protein sequence ID" value="KAK7826594.1"/>
    <property type="molecule type" value="Genomic_DNA"/>
</dbReference>
<dbReference type="SUPFAM" id="SSF52058">
    <property type="entry name" value="L domain-like"/>
    <property type="match status" value="1"/>
</dbReference>
<protein>
    <submittedName>
        <fullName evidence="1">Receptor-like protein 15</fullName>
    </submittedName>
</protein>
<dbReference type="Pfam" id="PF00560">
    <property type="entry name" value="LRR_1"/>
    <property type="match status" value="2"/>
</dbReference>
<dbReference type="PANTHER" id="PTHR48064:SF6">
    <property type="entry name" value="RECEPTOR-LIKE PROTEIN KINASE 2"/>
    <property type="match status" value="1"/>
</dbReference>
<proteinExistence type="predicted"/>
<dbReference type="PANTHER" id="PTHR48064">
    <property type="entry name" value="OS01G0750400 PROTEIN"/>
    <property type="match status" value="1"/>
</dbReference>
<comment type="caution">
    <text evidence="1">The sequence shown here is derived from an EMBL/GenBank/DDBJ whole genome shotgun (WGS) entry which is preliminary data.</text>
</comment>
<dbReference type="Proteomes" id="UP000237347">
    <property type="component" value="Unassembled WGS sequence"/>
</dbReference>
<dbReference type="InterPro" id="IPR032675">
    <property type="entry name" value="LRR_dom_sf"/>
</dbReference>
<name>A0AAW0JI35_QUESU</name>